<keyword evidence="2" id="KW-0812">Transmembrane</keyword>
<reference evidence="4" key="2">
    <citation type="submission" date="2014-06" db="EMBL/GenBank/DDBJ databases">
        <authorList>
            <person name="Genoscope - CEA"/>
        </authorList>
    </citation>
    <scope>NUCLEOTIDE SEQUENCE</scope>
</reference>
<feature type="region of interest" description="Disordered" evidence="1">
    <location>
        <begin position="51"/>
        <end position="105"/>
    </location>
</feature>
<proteinExistence type="predicted"/>
<organism evidence="4">
    <name type="scientific">Brassica napus</name>
    <name type="common">Rape</name>
    <dbReference type="NCBI Taxonomy" id="3708"/>
    <lineage>
        <taxon>Eukaryota</taxon>
        <taxon>Viridiplantae</taxon>
        <taxon>Streptophyta</taxon>
        <taxon>Embryophyta</taxon>
        <taxon>Tracheophyta</taxon>
        <taxon>Spermatophyta</taxon>
        <taxon>Magnoliopsida</taxon>
        <taxon>eudicotyledons</taxon>
        <taxon>Gunneridae</taxon>
        <taxon>Pentapetalae</taxon>
        <taxon>rosids</taxon>
        <taxon>malvids</taxon>
        <taxon>Brassicales</taxon>
        <taxon>Brassicaceae</taxon>
        <taxon>Brassiceae</taxon>
        <taxon>Brassica</taxon>
    </lineage>
</organism>
<dbReference type="EMBL" id="HG994358">
    <property type="protein sequence ID" value="CAF2293502.1"/>
    <property type="molecule type" value="Genomic_DNA"/>
</dbReference>
<reference evidence="3" key="3">
    <citation type="submission" date="2021-01" db="EMBL/GenBank/DDBJ databases">
        <authorList>
            <consortium name="Genoscope - CEA"/>
            <person name="William W."/>
        </authorList>
    </citation>
    <scope>NUCLEOTIDE SEQUENCE</scope>
</reference>
<evidence type="ECO:0000256" key="1">
    <source>
        <dbReference type="SAM" id="MobiDB-lite"/>
    </source>
</evidence>
<feature type="non-terminal residue" evidence="4">
    <location>
        <position position="150"/>
    </location>
</feature>
<feature type="compositionally biased region" description="Polar residues" evidence="1">
    <location>
        <begin position="51"/>
        <end position="69"/>
    </location>
</feature>
<dbReference type="AlphaFoldDB" id="A0A078K0G3"/>
<feature type="compositionally biased region" description="Basic and acidic residues" evidence="1">
    <location>
        <begin position="91"/>
        <end position="103"/>
    </location>
</feature>
<reference evidence="4" key="1">
    <citation type="journal article" date="2014" name="Science">
        <title>Plant genetics. Early allopolyploid evolution in the post-Neolithic Brassica napus oilseed genome.</title>
        <authorList>
            <person name="Chalhoub B."/>
            <person name="Denoeud F."/>
            <person name="Liu S."/>
            <person name="Parkin I.A."/>
            <person name="Tang H."/>
            <person name="Wang X."/>
            <person name="Chiquet J."/>
            <person name="Belcram H."/>
            <person name="Tong C."/>
            <person name="Samans B."/>
            <person name="Correa M."/>
            <person name="Da Silva C."/>
            <person name="Just J."/>
            <person name="Falentin C."/>
            <person name="Koh C.S."/>
            <person name="Le Clainche I."/>
            <person name="Bernard M."/>
            <person name="Bento P."/>
            <person name="Noel B."/>
            <person name="Labadie K."/>
            <person name="Alberti A."/>
            <person name="Charles M."/>
            <person name="Arnaud D."/>
            <person name="Guo H."/>
            <person name="Daviaud C."/>
            <person name="Alamery S."/>
            <person name="Jabbari K."/>
            <person name="Zhao M."/>
            <person name="Edger P.P."/>
            <person name="Chelaifa H."/>
            <person name="Tack D."/>
            <person name="Lassalle G."/>
            <person name="Mestiri I."/>
            <person name="Schnel N."/>
            <person name="Le Paslier M.C."/>
            <person name="Fan G."/>
            <person name="Renault V."/>
            <person name="Bayer P.E."/>
            <person name="Golicz A.A."/>
            <person name="Manoli S."/>
            <person name="Lee T.H."/>
            <person name="Thi V.H."/>
            <person name="Chalabi S."/>
            <person name="Hu Q."/>
            <person name="Fan C."/>
            <person name="Tollenaere R."/>
            <person name="Lu Y."/>
            <person name="Battail C."/>
            <person name="Shen J."/>
            <person name="Sidebottom C.H."/>
            <person name="Wang X."/>
            <person name="Canaguier A."/>
            <person name="Chauveau A."/>
            <person name="Berard A."/>
            <person name="Deniot G."/>
            <person name="Guan M."/>
            <person name="Liu Z."/>
            <person name="Sun F."/>
            <person name="Lim Y.P."/>
            <person name="Lyons E."/>
            <person name="Town C.D."/>
            <person name="Bancroft I."/>
            <person name="Wang X."/>
            <person name="Meng J."/>
            <person name="Ma J."/>
            <person name="Pires J.C."/>
            <person name="King G.J."/>
            <person name="Brunel D."/>
            <person name="Delourme R."/>
            <person name="Renard M."/>
            <person name="Aury J.M."/>
            <person name="Adams K.L."/>
            <person name="Batley J."/>
            <person name="Snowdon R.J."/>
            <person name="Tost J."/>
            <person name="Edwards D."/>
            <person name="Zhou Y."/>
            <person name="Hua W."/>
            <person name="Sharpe A.G."/>
            <person name="Paterson A.H."/>
            <person name="Guan C."/>
            <person name="Wincker P."/>
        </authorList>
    </citation>
    <scope>NUCLEOTIDE SEQUENCE [LARGE SCALE GENOMIC DNA]</scope>
</reference>
<dbReference type="Gramene" id="CDY72424">
    <property type="protein sequence ID" value="CDY72424"/>
    <property type="gene ID" value="GSBRNA2T00028574001"/>
</dbReference>
<protein>
    <submittedName>
        <fullName evidence="3">(rape) hypothetical protein</fullName>
    </submittedName>
    <submittedName>
        <fullName evidence="4">BnaUnng05130D protein</fullName>
    </submittedName>
</protein>
<sequence>MGSLERSKKKTQVWKKAVIHFSLCFVMCFITGFAPAGKASLFYNFETTPSTTTKSQIPSQPFENSTYTHNPLVDKALNSSQGQAPAPLKSQEPEQETRSLSKTEEEEVAPRGLVIVVTLGNDERSYVYIITKAVLFRMRPSKTILLSLSL</sequence>
<keyword evidence="2" id="KW-0472">Membrane</keyword>
<evidence type="ECO:0000313" key="3">
    <source>
        <dbReference type="EMBL" id="CAF2293502.1"/>
    </source>
</evidence>
<dbReference type="Proteomes" id="UP001295469">
    <property type="component" value="Chromosome A04"/>
</dbReference>
<feature type="transmembrane region" description="Helical" evidence="2">
    <location>
        <begin position="21"/>
        <end position="43"/>
    </location>
</feature>
<dbReference type="PaxDb" id="3708-A0A078K0G3"/>
<gene>
    <name evidence="4" type="primary">BnaUnng05130D</name>
    <name evidence="3" type="ORF">DARMORV10_A04P28360.1</name>
    <name evidence="4" type="ORF">GSBRNA2T00028574001</name>
</gene>
<accession>A0A078K0G3</accession>
<evidence type="ECO:0000256" key="2">
    <source>
        <dbReference type="SAM" id="Phobius"/>
    </source>
</evidence>
<evidence type="ECO:0000313" key="4">
    <source>
        <dbReference type="EMBL" id="CDY72424.1"/>
    </source>
</evidence>
<name>A0A078K0G3_BRANA</name>
<keyword evidence="2" id="KW-1133">Transmembrane helix</keyword>
<dbReference type="STRING" id="3708.A0A078K0G3"/>
<dbReference type="EMBL" id="LK050955">
    <property type="protein sequence ID" value="CDY72424.1"/>
    <property type="molecule type" value="Genomic_DNA"/>
</dbReference>